<dbReference type="EMBL" id="ON169972">
    <property type="protein sequence ID" value="UPW35975.1"/>
    <property type="molecule type" value="Genomic_DNA"/>
</dbReference>
<protein>
    <recommendedName>
        <fullName evidence="1">DUF7449 domain-containing protein</fullName>
    </recommendedName>
</protein>
<dbReference type="Proteomes" id="UP000831536">
    <property type="component" value="Segment"/>
</dbReference>
<evidence type="ECO:0000313" key="3">
    <source>
        <dbReference type="Proteomes" id="UP000831536"/>
    </source>
</evidence>
<evidence type="ECO:0000313" key="2">
    <source>
        <dbReference type="EMBL" id="UPW35975.1"/>
    </source>
</evidence>
<keyword evidence="3" id="KW-1185">Reference proteome</keyword>
<name>A0AAE9KU12_9CAUD</name>
<organism evidence="2 3">
    <name type="scientific">Pseudomonas phage EM</name>
    <dbReference type="NCBI Taxonomy" id="2936914"/>
    <lineage>
        <taxon>Viruses</taxon>
        <taxon>Duplodnaviria</taxon>
        <taxon>Heunggongvirae</taxon>
        <taxon>Uroviricota</taxon>
        <taxon>Caudoviricetes</taxon>
        <taxon>Vandenendeviridae</taxon>
        <taxon>Skurskavirinae</taxon>
        <taxon>Baldwinvirus</taxon>
        <taxon>Baldwinvirus EM</taxon>
    </lineage>
</organism>
<gene>
    <name evidence="2" type="ORF">EM_190</name>
</gene>
<evidence type="ECO:0000259" key="1">
    <source>
        <dbReference type="Pfam" id="PF24242"/>
    </source>
</evidence>
<dbReference type="InterPro" id="IPR055872">
    <property type="entry name" value="DUF7449"/>
</dbReference>
<dbReference type="Pfam" id="PF24242">
    <property type="entry name" value="DUF7449"/>
    <property type="match status" value="1"/>
</dbReference>
<reference evidence="2" key="1">
    <citation type="journal article" date="2022" name="J. Appl. Microbiol.">
        <title>Bacteriophage-Antibiotic Combinations Against Multidrug-Resistant Pseudomonas aeruginosa.</title>
        <authorList>
            <person name="Holger D."/>
            <person name="Lev K.L."/>
            <person name="Kebriaei R."/>
            <person name="Morrisette T."/>
            <person name="Shah R."/>
            <person name="Alexander J."/>
            <person name="Lehman S.M."/>
            <person name="Rybak M.J."/>
        </authorList>
    </citation>
    <scope>NUCLEOTIDE SEQUENCE</scope>
</reference>
<feature type="domain" description="DUF7449" evidence="1">
    <location>
        <begin position="1"/>
        <end position="87"/>
    </location>
</feature>
<sequence>MKALCNQRDLYRAYNAGDVERVAVDLNRYFAIERDDSWTDNSGEYRRRSYLVKHSKGIARWHTVYHNGNLHGIGCIFEVDVDAPYRTA</sequence>
<accession>A0AAE9KU12</accession>
<proteinExistence type="predicted"/>